<dbReference type="InterPro" id="IPR027417">
    <property type="entry name" value="P-loop_NTPase"/>
</dbReference>
<dbReference type="SUPFAM" id="SSF90123">
    <property type="entry name" value="ABC transporter transmembrane region"/>
    <property type="match status" value="1"/>
</dbReference>
<gene>
    <name evidence="12" type="ORF">KH142_00005</name>
</gene>
<keyword evidence="4 10" id="KW-0812">Transmembrane</keyword>
<evidence type="ECO:0000256" key="6">
    <source>
        <dbReference type="ARBA" id="ARBA00022840"/>
    </source>
</evidence>
<dbReference type="InterPro" id="IPR039421">
    <property type="entry name" value="Type_1_exporter"/>
</dbReference>
<protein>
    <submittedName>
        <fullName evidence="12">ABC transporter ATP-binding protein</fullName>
    </submittedName>
</protein>
<dbReference type="GO" id="GO:0034040">
    <property type="term" value="F:ATPase-coupled lipid transmembrane transporter activity"/>
    <property type="evidence" value="ECO:0007669"/>
    <property type="project" value="TreeGrafter"/>
</dbReference>
<dbReference type="FunFam" id="3.40.50.300:FF:000221">
    <property type="entry name" value="Multidrug ABC transporter ATP-binding protein"/>
    <property type="match status" value="1"/>
</dbReference>
<feature type="domain" description="ABC transporter" evidence="11">
    <location>
        <begin position="144"/>
        <end position="379"/>
    </location>
</feature>
<feature type="transmembrane region" description="Helical" evidence="10">
    <location>
        <begin position="78"/>
        <end position="100"/>
    </location>
</feature>
<dbReference type="InterPro" id="IPR003439">
    <property type="entry name" value="ABC_transporter-like_ATP-bd"/>
</dbReference>
<dbReference type="InterPro" id="IPR003593">
    <property type="entry name" value="AAA+_ATPase"/>
</dbReference>
<keyword evidence="7 10" id="KW-1133">Transmembrane helix</keyword>
<keyword evidence="3" id="KW-1003">Cell membrane</keyword>
<comment type="similarity">
    <text evidence="9">Belongs to the ABC transporter superfamily. Siderophore-Fe(3+) uptake transporter (SIUT) (TC 3.A.1.21) family.</text>
</comment>
<dbReference type="GO" id="GO:0005886">
    <property type="term" value="C:plasma membrane"/>
    <property type="evidence" value="ECO:0007669"/>
    <property type="project" value="UniProtKB-SubCell"/>
</dbReference>
<dbReference type="GO" id="GO:0005524">
    <property type="term" value="F:ATP binding"/>
    <property type="evidence" value="ECO:0007669"/>
    <property type="project" value="UniProtKB-KW"/>
</dbReference>
<evidence type="ECO:0000256" key="5">
    <source>
        <dbReference type="ARBA" id="ARBA00022741"/>
    </source>
</evidence>
<evidence type="ECO:0000259" key="11">
    <source>
        <dbReference type="PROSITE" id="PS50893"/>
    </source>
</evidence>
<dbReference type="Proteomes" id="UP000727506">
    <property type="component" value="Unassembled WGS sequence"/>
</dbReference>
<dbReference type="PANTHER" id="PTHR24221:SF397">
    <property type="entry name" value="ABC TRANSPORTER, ATP-BINDING TRANSMEMBRANE PROTEIN"/>
    <property type="match status" value="1"/>
</dbReference>
<feature type="non-terminal residue" evidence="12">
    <location>
        <position position="1"/>
    </location>
</feature>
<proteinExistence type="inferred from homology"/>
<organism evidence="12 13">
    <name type="scientific">Slackia piriformis</name>
    <dbReference type="NCBI Taxonomy" id="626934"/>
    <lineage>
        <taxon>Bacteria</taxon>
        <taxon>Bacillati</taxon>
        <taxon>Actinomycetota</taxon>
        <taxon>Coriobacteriia</taxon>
        <taxon>Eggerthellales</taxon>
        <taxon>Eggerthellaceae</taxon>
        <taxon>Slackia</taxon>
    </lineage>
</organism>
<reference evidence="12" key="1">
    <citation type="submission" date="2021-02" db="EMBL/GenBank/DDBJ databases">
        <title>Infant gut strain persistence is associated with maternal origin, phylogeny, and functional potential including surface adhesion and iron acquisition.</title>
        <authorList>
            <person name="Lou Y.C."/>
        </authorList>
    </citation>
    <scope>NUCLEOTIDE SEQUENCE</scope>
    <source>
        <strain evidence="12">L2_039_000G1_dasL2_039_000G1_concoct_11</strain>
    </source>
</reference>
<evidence type="ECO:0000256" key="10">
    <source>
        <dbReference type="SAM" id="Phobius"/>
    </source>
</evidence>
<dbReference type="PROSITE" id="PS00211">
    <property type="entry name" value="ABC_TRANSPORTER_1"/>
    <property type="match status" value="1"/>
</dbReference>
<feature type="transmembrane region" description="Helical" evidence="10">
    <location>
        <begin position="51"/>
        <end position="72"/>
    </location>
</feature>
<accession>A0A943Z6T7</accession>
<dbReference type="AlphaFoldDB" id="A0A943Z6T7"/>
<dbReference type="InterPro" id="IPR036640">
    <property type="entry name" value="ABC1_TM_sf"/>
</dbReference>
<comment type="caution">
    <text evidence="12">The sequence shown here is derived from an EMBL/GenBank/DDBJ whole genome shotgun (WGS) entry which is preliminary data.</text>
</comment>
<evidence type="ECO:0000256" key="2">
    <source>
        <dbReference type="ARBA" id="ARBA00022448"/>
    </source>
</evidence>
<evidence type="ECO:0000313" key="13">
    <source>
        <dbReference type="Proteomes" id="UP000727506"/>
    </source>
</evidence>
<keyword evidence="5" id="KW-0547">Nucleotide-binding</keyword>
<sequence>MSSTATEYVRGIPVVKVFQQTVHSFRAFYEAIVDYRDMATRYVEYCRRPQVVQLVAINSTFAVLVPAGIVLAKSAPDFAAFLVDFLFYVLFSAVTTTMMTKVMYSSEAIMSAEDALSRVDSIMGVAPVVEADASKARHPLDASIEFVDVGFVYPGSSRPALQNISLRVPAGTTAAFVGPSGGGKSTLASLIPRFWDATEGVVMVGGVDVRDVRTEELMGAVAFVFQNERLFKRSLADNVRAGRPEATDDEVLEALRAARCDDIVAKLPDGMHTVVGARGVHLSGGECQRVVLARAILKNAPIVVLDEATAFADPENEALIQQALSTLCEGKTVLTIAHRLSAVADADHTFVIDRGSLVEQGRHKDLIGRDGLYARMWQDYRMSASWKIEGGDGNAV</sequence>
<dbReference type="InterPro" id="IPR017871">
    <property type="entry name" value="ABC_transporter-like_CS"/>
</dbReference>
<dbReference type="Gene3D" id="1.20.1560.10">
    <property type="entry name" value="ABC transporter type 1, transmembrane domain"/>
    <property type="match status" value="1"/>
</dbReference>
<keyword evidence="6 12" id="KW-0067">ATP-binding</keyword>
<keyword evidence="8 10" id="KW-0472">Membrane</keyword>
<dbReference type="EMBL" id="JAGZSV010000001">
    <property type="protein sequence ID" value="MBS6939874.1"/>
    <property type="molecule type" value="Genomic_DNA"/>
</dbReference>
<dbReference type="SMART" id="SM00382">
    <property type="entry name" value="AAA"/>
    <property type="match status" value="1"/>
</dbReference>
<keyword evidence="2" id="KW-0813">Transport</keyword>
<evidence type="ECO:0000256" key="9">
    <source>
        <dbReference type="ARBA" id="ARBA00023455"/>
    </source>
</evidence>
<dbReference type="PANTHER" id="PTHR24221">
    <property type="entry name" value="ATP-BINDING CASSETTE SUB-FAMILY B"/>
    <property type="match status" value="1"/>
</dbReference>
<evidence type="ECO:0000256" key="3">
    <source>
        <dbReference type="ARBA" id="ARBA00022475"/>
    </source>
</evidence>
<dbReference type="GO" id="GO:0016887">
    <property type="term" value="F:ATP hydrolysis activity"/>
    <property type="evidence" value="ECO:0007669"/>
    <property type="project" value="InterPro"/>
</dbReference>
<evidence type="ECO:0000256" key="8">
    <source>
        <dbReference type="ARBA" id="ARBA00023136"/>
    </source>
</evidence>
<evidence type="ECO:0000256" key="4">
    <source>
        <dbReference type="ARBA" id="ARBA00022692"/>
    </source>
</evidence>
<comment type="subcellular location">
    <subcellularLocation>
        <location evidence="1">Cell inner membrane</location>
        <topology evidence="1">Multi-pass membrane protein</topology>
    </subcellularLocation>
</comment>
<dbReference type="Pfam" id="PF00005">
    <property type="entry name" value="ABC_tran"/>
    <property type="match status" value="1"/>
</dbReference>
<dbReference type="PROSITE" id="PS50893">
    <property type="entry name" value="ABC_TRANSPORTER_2"/>
    <property type="match status" value="1"/>
</dbReference>
<evidence type="ECO:0000256" key="7">
    <source>
        <dbReference type="ARBA" id="ARBA00022989"/>
    </source>
</evidence>
<evidence type="ECO:0000256" key="1">
    <source>
        <dbReference type="ARBA" id="ARBA00004429"/>
    </source>
</evidence>
<name>A0A943Z6T7_9ACTN</name>
<evidence type="ECO:0000313" key="12">
    <source>
        <dbReference type="EMBL" id="MBS6939874.1"/>
    </source>
</evidence>
<dbReference type="Gene3D" id="3.40.50.300">
    <property type="entry name" value="P-loop containing nucleotide triphosphate hydrolases"/>
    <property type="match status" value="1"/>
</dbReference>
<dbReference type="SUPFAM" id="SSF52540">
    <property type="entry name" value="P-loop containing nucleoside triphosphate hydrolases"/>
    <property type="match status" value="1"/>
</dbReference>